<name>A0A151HPQ2_TOXGO</name>
<accession>A0A151HPQ2</accession>
<evidence type="ECO:0000313" key="3">
    <source>
        <dbReference type="Proteomes" id="UP000075225"/>
    </source>
</evidence>
<feature type="region of interest" description="Disordered" evidence="1">
    <location>
        <begin position="1"/>
        <end position="30"/>
    </location>
</feature>
<feature type="compositionally biased region" description="Polar residues" evidence="1">
    <location>
        <begin position="145"/>
        <end position="156"/>
    </location>
</feature>
<dbReference type="AlphaFoldDB" id="A0A151HPQ2"/>
<evidence type="ECO:0000256" key="1">
    <source>
        <dbReference type="SAM" id="MobiDB-lite"/>
    </source>
</evidence>
<feature type="compositionally biased region" description="Basic and acidic residues" evidence="1">
    <location>
        <begin position="209"/>
        <end position="218"/>
    </location>
</feature>
<feature type="compositionally biased region" description="Basic and acidic residues" evidence="1">
    <location>
        <begin position="1001"/>
        <end position="1020"/>
    </location>
</feature>
<reference evidence="3" key="1">
    <citation type="submission" date="2016-03" db="EMBL/GenBank/DDBJ databases">
        <authorList>
            <person name="Sibley D."/>
            <person name="Venepally P."/>
            <person name="Karamycheva S."/>
            <person name="Hadjithomas M."/>
            <person name="Khan A."/>
            <person name="Brunk B."/>
            <person name="Roos D."/>
            <person name="Caler E."/>
            <person name="Lorenzi H."/>
        </authorList>
    </citation>
    <scope>NUCLEOTIDE SEQUENCE [LARGE SCALE GENOMIC DNA]</scope>
    <source>
        <strain evidence="3">TgCatPRC2</strain>
    </source>
</reference>
<sequence>DGSSLEERPASPASAPTGVSPLTPLTQSSSGSPHLGLGRVLSPSALSAVVALITFLLFLSNDASSSSTTTSHALPQPSSRTCTALFYRLSVLLVCHLSTHSLADLCARALLPSSKWTPLVCGERGRTSVSSELCASHATSGRQGMSLSRVSAFTATQERKERRISPSPRLHSPRMQRATSAVSTPPRPRSAAFLSSPKPSLSPRALSGEGDRRLEGRKNNSLSLASDAKGGVNRRRSFCEGDTKTQRLCFEVCEEDFEVQRLEDLLFEATALFFFFSPAVAFAVAWRLPLPAFEERAKRKTEAGTPLASPVFSATACVASGTRRGEETAQTLSSREQRHLLPMQILAEIELLAHGSTARAVINFDASERLLARQRPPQTSSLRSGLEEWFAASLLRAPLAPPRASVEARRGEPREETVSSTRRHITSSASCGELVERRLSRLLLLLALVCTSEGRKKKENGLREAVRERDAAPFGVAIAALKLLWRLAATQDHLRRVVLVFLQRCLLGPQSLSSSPDFFSLPRPPVPSFSSSAPSSGVSPDVLLRCRLNESGLLDALLAASLDALERRDALFLPSSSSRCYGSGERRGLCVSRAGSPLPADALATLFFLVAASVSAKSEKRTELLGFAAQLATHVKALLSAFVHEVRAALPQQSSLHASASAHSRSPRVSSLASAGASGASSPRLAAPHAEPTAAFEARLVGCLHCLRAICGVGGVAEDCRSLSCLFAASPLLSIGGDRGPVFAEVVRDPQGQGDLSGWPSRCMQSPRLDFATKGHYATQAEIRETIDLLASALLVPSLSFASLAALLAFLAACVGGGSFAAAFASPLSKSARLLLLSSKAFLTVPAFLLSHRFSPALLDQEKERERERGEEEGEHKGSRREQRRLFFEGGTAYLHASQAGREGLRKEKREKEDFLFWRAGLRSLLELLLATVCVDRRVAGGAQKMQKPTLCAALRVWRSRLSESAESHPNSSSEKRTFSPCRVAFDTFACRSRNGGEGAEDSKSDREDHRSLADRRGEQGADSDADPTDETLLHLVSSVMENI</sequence>
<dbReference type="EMBL" id="AHZP02000317">
    <property type="protein sequence ID" value="KYK71221.1"/>
    <property type="molecule type" value="Genomic_DNA"/>
</dbReference>
<proteinExistence type="predicted"/>
<feature type="region of interest" description="Disordered" evidence="1">
    <location>
        <begin position="995"/>
        <end position="1033"/>
    </location>
</feature>
<gene>
    <name evidence="2" type="ORF">TGPRC2_272155C</name>
</gene>
<feature type="region of interest" description="Disordered" evidence="1">
    <location>
        <begin position="404"/>
        <end position="423"/>
    </location>
</feature>
<feature type="non-terminal residue" evidence="2">
    <location>
        <position position="1"/>
    </location>
</feature>
<evidence type="ECO:0000313" key="2">
    <source>
        <dbReference type="EMBL" id="KYK71221.1"/>
    </source>
</evidence>
<dbReference type="VEuPathDB" id="ToxoDB:TGPRC2_272155C"/>
<dbReference type="Proteomes" id="UP000075225">
    <property type="component" value="Unassembled WGS sequence"/>
</dbReference>
<feature type="region of interest" description="Disordered" evidence="1">
    <location>
        <begin position="145"/>
        <end position="228"/>
    </location>
</feature>
<comment type="caution">
    <text evidence="2">The sequence shown here is derived from an EMBL/GenBank/DDBJ whole genome shotgun (WGS) entry which is preliminary data.</text>
</comment>
<feature type="region of interest" description="Disordered" evidence="1">
    <location>
        <begin position="861"/>
        <end position="882"/>
    </location>
</feature>
<organism evidence="2 3">
    <name type="scientific">Toxoplasma gondii TgCatPRC2</name>
    <dbReference type="NCBI Taxonomy" id="1130821"/>
    <lineage>
        <taxon>Eukaryota</taxon>
        <taxon>Sar</taxon>
        <taxon>Alveolata</taxon>
        <taxon>Apicomplexa</taxon>
        <taxon>Conoidasida</taxon>
        <taxon>Coccidia</taxon>
        <taxon>Eucoccidiorida</taxon>
        <taxon>Eimeriorina</taxon>
        <taxon>Sarcocystidae</taxon>
        <taxon>Toxoplasma</taxon>
    </lineage>
</organism>
<feature type="compositionally biased region" description="Basic and acidic residues" evidence="1">
    <location>
        <begin position="406"/>
        <end position="417"/>
    </location>
</feature>
<protein>
    <submittedName>
        <fullName evidence="2">Uncharacterized protein</fullName>
    </submittedName>
</protein>